<dbReference type="Proteomes" id="UP000245469">
    <property type="component" value="Unassembled WGS sequence"/>
</dbReference>
<reference evidence="5 6" key="1">
    <citation type="submission" date="2018-03" db="EMBL/GenBank/DDBJ databases">
        <title>Genomic Encyclopedia of Archaeal and Bacterial Type Strains, Phase II (KMG-II): from individual species to whole genera.</title>
        <authorList>
            <person name="Goeker M."/>
        </authorList>
    </citation>
    <scope>NUCLEOTIDE SEQUENCE [LARGE SCALE GENOMIC DNA]</scope>
    <source>
        <strain evidence="5 6">DSM 44889</strain>
    </source>
</reference>
<keyword evidence="2" id="KW-0347">Helicase</keyword>
<proteinExistence type="predicted"/>
<evidence type="ECO:0000256" key="1">
    <source>
        <dbReference type="ARBA" id="ARBA00022763"/>
    </source>
</evidence>
<dbReference type="EMBL" id="QGDQ01000001">
    <property type="protein sequence ID" value="PWJ56201.1"/>
    <property type="molecule type" value="Genomic_DNA"/>
</dbReference>
<dbReference type="GO" id="GO:0004527">
    <property type="term" value="F:exonuclease activity"/>
    <property type="evidence" value="ECO:0007669"/>
    <property type="project" value="UniProtKB-KW"/>
</dbReference>
<dbReference type="GO" id="GO:0006281">
    <property type="term" value="P:DNA repair"/>
    <property type="evidence" value="ECO:0007669"/>
    <property type="project" value="UniProtKB-KW"/>
</dbReference>
<organism evidence="5 6">
    <name type="scientific">Quadrisphaera granulorum</name>
    <dbReference type="NCBI Taxonomy" id="317664"/>
    <lineage>
        <taxon>Bacteria</taxon>
        <taxon>Bacillati</taxon>
        <taxon>Actinomycetota</taxon>
        <taxon>Actinomycetes</taxon>
        <taxon>Kineosporiales</taxon>
        <taxon>Kineosporiaceae</taxon>
        <taxon>Quadrisphaera</taxon>
    </lineage>
</organism>
<dbReference type="GO" id="GO:0004386">
    <property type="term" value="F:helicase activity"/>
    <property type="evidence" value="ECO:0007669"/>
    <property type="project" value="UniProtKB-KW"/>
</dbReference>
<keyword evidence="5" id="KW-0378">Hydrolase</keyword>
<feature type="domain" description="PD-(D/E)XK endonuclease-like" evidence="4">
    <location>
        <begin position="23"/>
        <end position="278"/>
    </location>
</feature>
<evidence type="ECO:0000313" key="5">
    <source>
        <dbReference type="EMBL" id="PWJ56201.1"/>
    </source>
</evidence>
<keyword evidence="1" id="KW-0227">DNA damage</keyword>
<keyword evidence="2" id="KW-0067">ATP-binding</keyword>
<keyword evidence="2" id="KW-0547">Nucleotide-binding</keyword>
<evidence type="ECO:0000256" key="2">
    <source>
        <dbReference type="ARBA" id="ARBA00022806"/>
    </source>
</evidence>
<sequence length="296" mass="32231">MSGGWQGAEQVALPGMPVRLFRCTPTKLTTFEDCPRRYRFTYLDRPTPQRGGAFAHTSVGAAVHTALARWWDQPLERRTPQRAAELVGEAWRAWPTPASGGFRDEAQSEAQRLRAQAAVEAYAARLDPQAEPVGVERTVGTPTQRLAFSGRVDRIDRRPRPEGDGDEPVVVDYKLGRRVPDDDDARFSLALGLYALATGRTLRTRCRRVELHHVPSGTVAAAEHTSTSLERVVRRAESIASDAVRAEAALAAGADPDEAFPAAPSALCAWCDFRPSCPTGQRTAPAAEPWAALDPA</sequence>
<keyword evidence="5" id="KW-0269">Exonuclease</keyword>
<evidence type="ECO:0000259" key="4">
    <source>
        <dbReference type="Pfam" id="PF12705"/>
    </source>
</evidence>
<gene>
    <name evidence="5" type="ORF">BXY45_101176</name>
</gene>
<dbReference type="InterPro" id="IPR038726">
    <property type="entry name" value="PDDEXK_AddAB-type"/>
</dbReference>
<dbReference type="InterPro" id="IPR011604">
    <property type="entry name" value="PDDEXK-like_dom_sf"/>
</dbReference>
<dbReference type="Gene3D" id="3.90.320.10">
    <property type="match status" value="1"/>
</dbReference>
<dbReference type="Pfam" id="PF12705">
    <property type="entry name" value="PDDEXK_1"/>
    <property type="match status" value="1"/>
</dbReference>
<evidence type="ECO:0000313" key="6">
    <source>
        <dbReference type="Proteomes" id="UP000245469"/>
    </source>
</evidence>
<keyword evidence="6" id="KW-1185">Reference proteome</keyword>
<keyword evidence="5" id="KW-0540">Nuclease</keyword>
<name>A0A316AF23_9ACTN</name>
<protein>
    <submittedName>
        <fullName evidence="5">RecB family exonuclease</fullName>
    </submittedName>
</protein>
<comment type="caution">
    <text evidence="5">The sequence shown here is derived from an EMBL/GenBank/DDBJ whole genome shotgun (WGS) entry which is preliminary data.</text>
</comment>
<accession>A0A316AF23</accession>
<dbReference type="AlphaFoldDB" id="A0A316AF23"/>
<evidence type="ECO:0000256" key="3">
    <source>
        <dbReference type="ARBA" id="ARBA00023204"/>
    </source>
</evidence>
<keyword evidence="3" id="KW-0234">DNA repair</keyword>